<evidence type="ECO:0000313" key="2">
    <source>
        <dbReference type="Proteomes" id="UP000276133"/>
    </source>
</evidence>
<protein>
    <submittedName>
        <fullName evidence="1">Uncharacterized protein</fullName>
    </submittedName>
</protein>
<reference evidence="1 2" key="1">
    <citation type="journal article" date="2018" name="Sci. Rep.">
        <title>Genomic signatures of local adaptation to the degree of environmental predictability in rotifers.</title>
        <authorList>
            <person name="Franch-Gras L."/>
            <person name="Hahn C."/>
            <person name="Garcia-Roger E.M."/>
            <person name="Carmona M.J."/>
            <person name="Serra M."/>
            <person name="Gomez A."/>
        </authorList>
    </citation>
    <scope>NUCLEOTIDE SEQUENCE [LARGE SCALE GENOMIC DNA]</scope>
    <source>
        <strain evidence="1">HYR1</strain>
    </source>
</reference>
<dbReference type="Proteomes" id="UP000276133">
    <property type="component" value="Unassembled WGS sequence"/>
</dbReference>
<keyword evidence="2" id="KW-1185">Reference proteome</keyword>
<gene>
    <name evidence="1" type="ORF">BpHYR1_036333</name>
</gene>
<name>A0A3M7QGR3_BRAPC</name>
<accession>A0A3M7QGR3</accession>
<sequence length="84" mass="9838">MPKTIEKCDECGLRTDFCKKGVIKKYRRRITRKVDLKKLALSASNTNFLSISSCDVTLKRKDNFSSMYTTLCFQIYFDITSKFF</sequence>
<proteinExistence type="predicted"/>
<organism evidence="1 2">
    <name type="scientific">Brachionus plicatilis</name>
    <name type="common">Marine rotifer</name>
    <name type="synonym">Brachionus muelleri</name>
    <dbReference type="NCBI Taxonomy" id="10195"/>
    <lineage>
        <taxon>Eukaryota</taxon>
        <taxon>Metazoa</taxon>
        <taxon>Spiralia</taxon>
        <taxon>Gnathifera</taxon>
        <taxon>Rotifera</taxon>
        <taxon>Eurotatoria</taxon>
        <taxon>Monogononta</taxon>
        <taxon>Pseudotrocha</taxon>
        <taxon>Ploima</taxon>
        <taxon>Brachionidae</taxon>
        <taxon>Brachionus</taxon>
    </lineage>
</organism>
<dbReference type="EMBL" id="REGN01006230">
    <property type="protein sequence ID" value="RNA10354.1"/>
    <property type="molecule type" value="Genomic_DNA"/>
</dbReference>
<comment type="caution">
    <text evidence="1">The sequence shown here is derived from an EMBL/GenBank/DDBJ whole genome shotgun (WGS) entry which is preliminary data.</text>
</comment>
<evidence type="ECO:0000313" key="1">
    <source>
        <dbReference type="EMBL" id="RNA10354.1"/>
    </source>
</evidence>
<dbReference type="AlphaFoldDB" id="A0A3M7QGR3"/>